<dbReference type="PANTHER" id="PTHR43236:SF2">
    <property type="entry name" value="BLL0069 PROTEIN"/>
    <property type="match status" value="1"/>
</dbReference>
<gene>
    <name evidence="2" type="ORF">BGI42_14680</name>
</gene>
<dbReference type="PANTHER" id="PTHR43236">
    <property type="entry name" value="ANTITOXIN HIGA1"/>
    <property type="match status" value="1"/>
</dbReference>
<dbReference type="Pfam" id="PF06114">
    <property type="entry name" value="Peptidase_M78"/>
    <property type="match status" value="1"/>
</dbReference>
<dbReference type="EMBL" id="CP017255">
    <property type="protein sequence ID" value="AOR24989.1"/>
    <property type="molecule type" value="Genomic_DNA"/>
</dbReference>
<geneLocation type="plasmid" evidence="3">
    <name>pct2</name>
</geneLocation>
<dbReference type="InterPro" id="IPR010359">
    <property type="entry name" value="IrrE_HExxH"/>
</dbReference>
<evidence type="ECO:0000313" key="2">
    <source>
        <dbReference type="EMBL" id="AOR24989.1"/>
    </source>
</evidence>
<keyword evidence="3" id="KW-1185">Reference proteome</keyword>
<reference evidence="3" key="1">
    <citation type="submission" date="2016-09" db="EMBL/GenBank/DDBJ databases">
        <title>Genomics of Clostridium taeniosporum, an organism which forms endospores with ribbon-like appendages.</title>
        <authorList>
            <person name="Walker J.R."/>
        </authorList>
    </citation>
    <scope>NUCLEOTIDE SEQUENCE [LARGE SCALE GENOMIC DNA]</scope>
    <source>
        <strain evidence="3">1/k</strain>
        <plasmid evidence="3">Plasmid pct2</plasmid>
    </source>
</reference>
<protein>
    <submittedName>
        <fullName evidence="2">ImmA/IrrE family metallo-endopeptidase</fullName>
    </submittedName>
</protein>
<name>A0A1D7XP96_9CLOT</name>
<dbReference type="OrthoDB" id="42613at2"/>
<organism evidence="2 3">
    <name type="scientific">Clostridium taeniosporum</name>
    <dbReference type="NCBI Taxonomy" id="394958"/>
    <lineage>
        <taxon>Bacteria</taxon>
        <taxon>Bacillati</taxon>
        <taxon>Bacillota</taxon>
        <taxon>Clostridia</taxon>
        <taxon>Eubacteriales</taxon>
        <taxon>Clostridiaceae</taxon>
        <taxon>Clostridium</taxon>
    </lineage>
</organism>
<dbReference type="Proteomes" id="UP000094652">
    <property type="component" value="Plasmid pCt2"/>
</dbReference>
<sequence>MDDLKSLAYEQAINFRDKHSLGNYCAKQLIEIIDLLQITERVPIKIIRTVFDNENLSGFIGFKKGTFIIVTNTNHKLGSERFTIAHEICHLINNRTSIKKNPIIEVLSCDNNDPKEIRANAFAAELLMPKDDIKEQLNTLTKNMNKDITSSIIVQLQQKYGVSYIAITKRLNEIGVIDNKKQKELEEIDFDSSALENLTKNLGYTNELNVPSKEMYISPKDLENIKVNYEKCHTTYDDLVRIFSYLGCGPEKFGYENNLQITDNAIEFMKSLSK</sequence>
<dbReference type="InterPro" id="IPR052345">
    <property type="entry name" value="Rad_response_metalloprotease"/>
</dbReference>
<proteinExistence type="predicted"/>
<feature type="domain" description="IrrE N-terminal-like" evidence="1">
    <location>
        <begin position="40"/>
        <end position="172"/>
    </location>
</feature>
<dbReference type="Gene3D" id="1.10.10.2910">
    <property type="match status" value="1"/>
</dbReference>
<accession>A0A1D7XP96</accession>
<dbReference type="AlphaFoldDB" id="A0A1D7XP96"/>
<dbReference type="KEGG" id="ctae:BGI42_14680"/>
<evidence type="ECO:0000259" key="1">
    <source>
        <dbReference type="Pfam" id="PF06114"/>
    </source>
</evidence>
<keyword evidence="2" id="KW-0614">Plasmid</keyword>
<evidence type="ECO:0000313" key="3">
    <source>
        <dbReference type="Proteomes" id="UP000094652"/>
    </source>
</evidence>